<dbReference type="Proteomes" id="UP000316093">
    <property type="component" value="Chromosome"/>
</dbReference>
<dbReference type="RefSeq" id="WP_139980846.1">
    <property type="nucleotide sequence ID" value="NZ_CP041046.1"/>
</dbReference>
<evidence type="ECO:0000256" key="1">
    <source>
        <dbReference type="SAM" id="MobiDB-lite"/>
    </source>
</evidence>
<protein>
    <recommendedName>
        <fullName evidence="4">Hemolysin</fullName>
    </recommendedName>
</protein>
<evidence type="ECO:0008006" key="4">
    <source>
        <dbReference type="Google" id="ProtNLM"/>
    </source>
</evidence>
<dbReference type="KEGG" id="lpy:FIV34_06590"/>
<dbReference type="OrthoDB" id="5944365at2"/>
<evidence type="ECO:0000313" key="2">
    <source>
        <dbReference type="EMBL" id="QDE38889.1"/>
    </source>
</evidence>
<feature type="region of interest" description="Disordered" evidence="1">
    <location>
        <begin position="267"/>
        <end position="300"/>
    </location>
</feature>
<feature type="compositionally biased region" description="Basic and acidic residues" evidence="1">
    <location>
        <begin position="267"/>
        <end position="278"/>
    </location>
</feature>
<gene>
    <name evidence="2" type="ORF">FIV34_06590</name>
</gene>
<accession>A0A4Y5Z2Q8</accession>
<organism evidence="2 3">
    <name type="scientific">Luteibacter pinisoli</name>
    <dbReference type="NCBI Taxonomy" id="2589080"/>
    <lineage>
        <taxon>Bacteria</taxon>
        <taxon>Pseudomonadati</taxon>
        <taxon>Pseudomonadota</taxon>
        <taxon>Gammaproteobacteria</taxon>
        <taxon>Lysobacterales</taxon>
        <taxon>Rhodanobacteraceae</taxon>
        <taxon>Luteibacter</taxon>
    </lineage>
</organism>
<sequence length="406" mass="45774">MMNAAGLSDADISILGYYAQQENRELYWNYLAQLPGNDGYGRLALGVVRNDNMPGATANAYAAAYARDHNGRVLTEREWDQFGVDLVKLDYQARVQHMADSRRDRSLNLPAKDVQIAHDAAFDKIHVDPNAWTPRKLLEASRAHGEAEAERVWTNMLNNDAMGLYRGKDTLLQLATQEGMPVAERLEYARDMGQAYTAAINQRPNDNPNVIGTSDHYYMRDRQGEWAELHHASPTIGVQFNQMRDVNDAGLRDRLEDTHHLRMERGEARKAFHPDDPRQLVSSPHPLAEARPRSSLPRAGEDPLYAAMRRQLPFDVSDDKVAEVALQARHAGIREPRQMEHIGLYDNTIICQRINAGPWAEVTLSSPAPPMEQSLARAQQVDQQAMEAQMQQQQMAMQQSGPVMSM</sequence>
<evidence type="ECO:0000313" key="3">
    <source>
        <dbReference type="Proteomes" id="UP000316093"/>
    </source>
</evidence>
<dbReference type="AlphaFoldDB" id="A0A4Y5Z2Q8"/>
<name>A0A4Y5Z2Q8_9GAMM</name>
<reference evidence="2 3" key="1">
    <citation type="submission" date="2019-06" db="EMBL/GenBank/DDBJ databases">
        <title>A complete genome sequence for Luteibacter pinisoli MAH-14.</title>
        <authorList>
            <person name="Baltrus D.A."/>
        </authorList>
    </citation>
    <scope>NUCLEOTIDE SEQUENCE [LARGE SCALE GENOMIC DNA]</scope>
    <source>
        <strain evidence="2 3">MAH-14</strain>
    </source>
</reference>
<proteinExistence type="predicted"/>
<keyword evidence="3" id="KW-1185">Reference proteome</keyword>
<dbReference type="EMBL" id="CP041046">
    <property type="protein sequence ID" value="QDE38889.1"/>
    <property type="molecule type" value="Genomic_DNA"/>
</dbReference>